<dbReference type="Gene3D" id="1.10.1740.10">
    <property type="match status" value="1"/>
</dbReference>
<dbReference type="InterPro" id="IPR014284">
    <property type="entry name" value="RNA_pol_sigma-70_dom"/>
</dbReference>
<name>A0A398CP30_9BACL</name>
<dbReference type="GO" id="GO:0003677">
    <property type="term" value="F:DNA binding"/>
    <property type="evidence" value="ECO:0007669"/>
    <property type="project" value="InterPro"/>
</dbReference>
<keyword evidence="3" id="KW-0731">Sigma factor</keyword>
<reference evidence="7 8" key="1">
    <citation type="submission" date="2018-09" db="EMBL/GenBank/DDBJ databases">
        <title>Cohnella cavernae sp. nov., isolated from a karst cave.</title>
        <authorList>
            <person name="Zhu H."/>
        </authorList>
    </citation>
    <scope>NUCLEOTIDE SEQUENCE [LARGE SCALE GENOMIC DNA]</scope>
    <source>
        <strain evidence="7 8">K2E09-144</strain>
    </source>
</reference>
<keyword evidence="4" id="KW-0804">Transcription</keyword>
<sequence length="180" mass="20874">MPEPPLDTSMILEARSGDKEAFGLLIRKLSHEMYRLAKAILVNDEDCADAMQETIVRAYGGITKLREPLFFRTWLFRILIRECQQTLRRNKKMLPQSSLPEKGVIQAIPDYDLHSAVDRLEESLRIAVKLHYFAELPLSRIGELMAISEGTVKSRLFRARKQLAEQLRSPDERKMEYELN</sequence>
<feature type="domain" description="RNA polymerase sigma factor 70 region 4 type 2" evidence="6">
    <location>
        <begin position="113"/>
        <end position="163"/>
    </location>
</feature>
<dbReference type="SUPFAM" id="SSF88946">
    <property type="entry name" value="Sigma2 domain of RNA polymerase sigma factors"/>
    <property type="match status" value="1"/>
</dbReference>
<evidence type="ECO:0000256" key="1">
    <source>
        <dbReference type="ARBA" id="ARBA00010641"/>
    </source>
</evidence>
<protein>
    <submittedName>
        <fullName evidence="7">Sigma-70 family RNA polymerase sigma factor</fullName>
    </submittedName>
</protein>
<dbReference type="Proteomes" id="UP000266340">
    <property type="component" value="Unassembled WGS sequence"/>
</dbReference>
<dbReference type="SUPFAM" id="SSF88659">
    <property type="entry name" value="Sigma3 and sigma4 domains of RNA polymerase sigma factors"/>
    <property type="match status" value="1"/>
</dbReference>
<dbReference type="InterPro" id="IPR013324">
    <property type="entry name" value="RNA_pol_sigma_r3/r4-like"/>
</dbReference>
<evidence type="ECO:0000259" key="6">
    <source>
        <dbReference type="Pfam" id="PF08281"/>
    </source>
</evidence>
<dbReference type="RefSeq" id="WP_119148636.1">
    <property type="nucleotide sequence ID" value="NZ_JBHSOV010000006.1"/>
</dbReference>
<gene>
    <name evidence="7" type="ORF">D3H35_08345</name>
</gene>
<dbReference type="GO" id="GO:0016987">
    <property type="term" value="F:sigma factor activity"/>
    <property type="evidence" value="ECO:0007669"/>
    <property type="project" value="UniProtKB-KW"/>
</dbReference>
<evidence type="ECO:0000256" key="2">
    <source>
        <dbReference type="ARBA" id="ARBA00023015"/>
    </source>
</evidence>
<evidence type="ECO:0000259" key="5">
    <source>
        <dbReference type="Pfam" id="PF04542"/>
    </source>
</evidence>
<organism evidence="7 8">
    <name type="scientific">Cohnella faecalis</name>
    <dbReference type="NCBI Taxonomy" id="2315694"/>
    <lineage>
        <taxon>Bacteria</taxon>
        <taxon>Bacillati</taxon>
        <taxon>Bacillota</taxon>
        <taxon>Bacilli</taxon>
        <taxon>Bacillales</taxon>
        <taxon>Paenibacillaceae</taxon>
        <taxon>Cohnella</taxon>
    </lineage>
</organism>
<proteinExistence type="inferred from homology"/>
<dbReference type="EMBL" id="QXJM01000029">
    <property type="protein sequence ID" value="RIE03960.1"/>
    <property type="molecule type" value="Genomic_DNA"/>
</dbReference>
<dbReference type="GO" id="GO:0006352">
    <property type="term" value="P:DNA-templated transcription initiation"/>
    <property type="evidence" value="ECO:0007669"/>
    <property type="project" value="InterPro"/>
</dbReference>
<evidence type="ECO:0000313" key="8">
    <source>
        <dbReference type="Proteomes" id="UP000266340"/>
    </source>
</evidence>
<dbReference type="AlphaFoldDB" id="A0A398CP30"/>
<feature type="domain" description="RNA polymerase sigma-70 region 2" evidence="5">
    <location>
        <begin position="25"/>
        <end position="92"/>
    </location>
</feature>
<accession>A0A398CP30</accession>
<dbReference type="InterPro" id="IPR007627">
    <property type="entry name" value="RNA_pol_sigma70_r2"/>
</dbReference>
<dbReference type="OrthoDB" id="9782703at2"/>
<dbReference type="PANTHER" id="PTHR43133:SF51">
    <property type="entry name" value="RNA POLYMERASE SIGMA FACTOR"/>
    <property type="match status" value="1"/>
</dbReference>
<evidence type="ECO:0000313" key="7">
    <source>
        <dbReference type="EMBL" id="RIE03960.1"/>
    </source>
</evidence>
<keyword evidence="2" id="KW-0805">Transcription regulation</keyword>
<keyword evidence="8" id="KW-1185">Reference proteome</keyword>
<evidence type="ECO:0000256" key="3">
    <source>
        <dbReference type="ARBA" id="ARBA00023082"/>
    </source>
</evidence>
<dbReference type="NCBIfam" id="TIGR02937">
    <property type="entry name" value="sigma70-ECF"/>
    <property type="match status" value="1"/>
</dbReference>
<dbReference type="CDD" id="cd06171">
    <property type="entry name" value="Sigma70_r4"/>
    <property type="match status" value="1"/>
</dbReference>
<dbReference type="InterPro" id="IPR039425">
    <property type="entry name" value="RNA_pol_sigma-70-like"/>
</dbReference>
<dbReference type="PANTHER" id="PTHR43133">
    <property type="entry name" value="RNA POLYMERASE ECF-TYPE SIGMA FACTO"/>
    <property type="match status" value="1"/>
</dbReference>
<dbReference type="InterPro" id="IPR013249">
    <property type="entry name" value="RNA_pol_sigma70_r4_t2"/>
</dbReference>
<evidence type="ECO:0000256" key="4">
    <source>
        <dbReference type="ARBA" id="ARBA00023163"/>
    </source>
</evidence>
<comment type="caution">
    <text evidence="7">The sequence shown here is derived from an EMBL/GenBank/DDBJ whole genome shotgun (WGS) entry which is preliminary data.</text>
</comment>
<dbReference type="Pfam" id="PF08281">
    <property type="entry name" value="Sigma70_r4_2"/>
    <property type="match status" value="1"/>
</dbReference>
<dbReference type="InterPro" id="IPR036388">
    <property type="entry name" value="WH-like_DNA-bd_sf"/>
</dbReference>
<comment type="similarity">
    <text evidence="1">Belongs to the sigma-70 factor family. ECF subfamily.</text>
</comment>
<dbReference type="Gene3D" id="1.10.10.10">
    <property type="entry name" value="Winged helix-like DNA-binding domain superfamily/Winged helix DNA-binding domain"/>
    <property type="match status" value="1"/>
</dbReference>
<dbReference type="InterPro" id="IPR013325">
    <property type="entry name" value="RNA_pol_sigma_r2"/>
</dbReference>
<dbReference type="Pfam" id="PF04542">
    <property type="entry name" value="Sigma70_r2"/>
    <property type="match status" value="1"/>
</dbReference>